<organism evidence="3 4">
    <name type="scientific">Paenibacillus mendelii</name>
    <dbReference type="NCBI Taxonomy" id="206163"/>
    <lineage>
        <taxon>Bacteria</taxon>
        <taxon>Bacillati</taxon>
        <taxon>Bacillota</taxon>
        <taxon>Bacilli</taxon>
        <taxon>Bacillales</taxon>
        <taxon>Paenibacillaceae</taxon>
        <taxon>Paenibacillus</taxon>
    </lineage>
</organism>
<dbReference type="PANTHER" id="PTHR43377">
    <property type="entry name" value="BILIVERDIN REDUCTASE A"/>
    <property type="match status" value="1"/>
</dbReference>
<dbReference type="InterPro" id="IPR036291">
    <property type="entry name" value="NAD(P)-bd_dom_sf"/>
</dbReference>
<dbReference type="Gene3D" id="3.40.50.720">
    <property type="entry name" value="NAD(P)-binding Rossmann-like Domain"/>
    <property type="match status" value="1"/>
</dbReference>
<evidence type="ECO:0000313" key="4">
    <source>
        <dbReference type="Proteomes" id="UP001589818"/>
    </source>
</evidence>
<dbReference type="RefSeq" id="WP_204818323.1">
    <property type="nucleotide sequence ID" value="NZ_JANHOF010000004.1"/>
</dbReference>
<dbReference type="Pfam" id="PF22725">
    <property type="entry name" value="GFO_IDH_MocA_C3"/>
    <property type="match status" value="1"/>
</dbReference>
<accession>A0ABV6J562</accession>
<sequence length="341" mass="37989">MIKIGLIGVGFMGSTHALCYEALAGSADFQVTAVADLNSETAHKIAQKFGAKVYASGAELIDHADVNTIDICLPTYLHTVHALQAIEKGYDVFIEKPVCLQESETEWLLEAQRKTGVKVMVGHCLRFWPEYEALKQLHDQKTYGSFISGVFTRVSPRPAWGWEDWIHDPQRSGTVALDLHIHDVDYVRYLLGEPDQISSEAIYSDGKIEHIFGQFRYGSGVASLEASWDYPPGFPFEMAYRVKYEQATVVFSSLKSPSLTIYGNDGSVIVPELVNGEQSHDEDRGGNISSLGGYLNELRYFLNCLDRGEDIRNATLADGAASFRLVMREIDRAKERSGKHV</sequence>
<protein>
    <submittedName>
        <fullName evidence="3">Gfo/Idh/MocA family protein</fullName>
    </submittedName>
</protein>
<dbReference type="Gene3D" id="3.30.360.10">
    <property type="entry name" value="Dihydrodipicolinate Reductase, domain 2"/>
    <property type="match status" value="1"/>
</dbReference>
<reference evidence="3 4" key="1">
    <citation type="submission" date="2024-09" db="EMBL/GenBank/DDBJ databases">
        <authorList>
            <person name="Sun Q."/>
            <person name="Mori K."/>
        </authorList>
    </citation>
    <scope>NUCLEOTIDE SEQUENCE [LARGE SCALE GENOMIC DNA]</scope>
    <source>
        <strain evidence="3 4">CCM 4839</strain>
    </source>
</reference>
<dbReference type="InterPro" id="IPR055170">
    <property type="entry name" value="GFO_IDH_MocA-like_dom"/>
</dbReference>
<dbReference type="Pfam" id="PF01408">
    <property type="entry name" value="GFO_IDH_MocA"/>
    <property type="match status" value="1"/>
</dbReference>
<evidence type="ECO:0000313" key="3">
    <source>
        <dbReference type="EMBL" id="MFC0391006.1"/>
    </source>
</evidence>
<evidence type="ECO:0000259" key="2">
    <source>
        <dbReference type="Pfam" id="PF22725"/>
    </source>
</evidence>
<feature type="domain" description="GFO/IDH/MocA-like oxidoreductase" evidence="2">
    <location>
        <begin position="131"/>
        <end position="267"/>
    </location>
</feature>
<dbReference type="SUPFAM" id="SSF55347">
    <property type="entry name" value="Glyceraldehyde-3-phosphate dehydrogenase-like, C-terminal domain"/>
    <property type="match status" value="1"/>
</dbReference>
<gene>
    <name evidence="3" type="ORF">ACFFJ8_06420</name>
</gene>
<name>A0ABV6J562_9BACL</name>
<dbReference type="InterPro" id="IPR051450">
    <property type="entry name" value="Gfo/Idh/MocA_Oxidoreductases"/>
</dbReference>
<dbReference type="InterPro" id="IPR000683">
    <property type="entry name" value="Gfo/Idh/MocA-like_OxRdtase_N"/>
</dbReference>
<dbReference type="SUPFAM" id="SSF51735">
    <property type="entry name" value="NAD(P)-binding Rossmann-fold domains"/>
    <property type="match status" value="1"/>
</dbReference>
<comment type="caution">
    <text evidence="3">The sequence shown here is derived from an EMBL/GenBank/DDBJ whole genome shotgun (WGS) entry which is preliminary data.</text>
</comment>
<dbReference type="Proteomes" id="UP001589818">
    <property type="component" value="Unassembled WGS sequence"/>
</dbReference>
<feature type="domain" description="Gfo/Idh/MocA-like oxidoreductase N-terminal" evidence="1">
    <location>
        <begin position="2"/>
        <end position="123"/>
    </location>
</feature>
<dbReference type="EMBL" id="JBHLVF010000010">
    <property type="protein sequence ID" value="MFC0391006.1"/>
    <property type="molecule type" value="Genomic_DNA"/>
</dbReference>
<dbReference type="PANTHER" id="PTHR43377:SF1">
    <property type="entry name" value="BILIVERDIN REDUCTASE A"/>
    <property type="match status" value="1"/>
</dbReference>
<evidence type="ECO:0000259" key="1">
    <source>
        <dbReference type="Pfam" id="PF01408"/>
    </source>
</evidence>
<proteinExistence type="predicted"/>
<keyword evidence="4" id="KW-1185">Reference proteome</keyword>